<gene>
    <name evidence="1" type="ORF">MRATA1EN22A_LOCUS26804</name>
</gene>
<sequence length="155" mass="17135">MEAPSGSAGQSGARWARLQGGPCRDWHFSFGRVAPQAAAQQWQGRHLGSGGRRLQHELSSSTRRDRLSRIWAFLTPFRKVQAGRSTTQTLGMTTVTKSERNRMDSTNCLAAWSRVKVGFLPSVPKPPDPGQHRSQQQGDRDGPLSPVLNKVNTFL</sequence>
<organism evidence="1 2">
    <name type="scientific">Rangifer tarandus platyrhynchus</name>
    <name type="common">Svalbard reindeer</name>
    <dbReference type="NCBI Taxonomy" id="3082113"/>
    <lineage>
        <taxon>Eukaryota</taxon>
        <taxon>Metazoa</taxon>
        <taxon>Chordata</taxon>
        <taxon>Craniata</taxon>
        <taxon>Vertebrata</taxon>
        <taxon>Euteleostomi</taxon>
        <taxon>Mammalia</taxon>
        <taxon>Eutheria</taxon>
        <taxon>Laurasiatheria</taxon>
        <taxon>Artiodactyla</taxon>
        <taxon>Ruminantia</taxon>
        <taxon>Pecora</taxon>
        <taxon>Cervidae</taxon>
        <taxon>Odocoileinae</taxon>
        <taxon>Rangifer</taxon>
    </lineage>
</organism>
<protein>
    <submittedName>
        <fullName evidence="1">Uncharacterized protein</fullName>
    </submittedName>
</protein>
<reference evidence="1" key="1">
    <citation type="submission" date="2023-05" db="EMBL/GenBank/DDBJ databases">
        <authorList>
            <consortium name="ELIXIR-Norway"/>
        </authorList>
    </citation>
    <scope>NUCLEOTIDE SEQUENCE</scope>
</reference>
<proteinExistence type="predicted"/>
<dbReference type="Proteomes" id="UP001162501">
    <property type="component" value="Chromosome 7"/>
</dbReference>
<dbReference type="EMBL" id="OX596091">
    <property type="protein sequence ID" value="CAN0555271.1"/>
    <property type="molecule type" value="Genomic_DNA"/>
</dbReference>
<accession>A0AC60A4I1</accession>
<evidence type="ECO:0000313" key="1">
    <source>
        <dbReference type="EMBL" id="CAN0555271.1"/>
    </source>
</evidence>
<name>A0AC60A4I1_RANTA</name>
<evidence type="ECO:0000313" key="2">
    <source>
        <dbReference type="Proteomes" id="UP001162501"/>
    </source>
</evidence>
<reference evidence="1" key="2">
    <citation type="submission" date="2025-03" db="EMBL/GenBank/DDBJ databases">
        <authorList>
            <consortium name="ELIXIR-Norway"/>
            <consortium name="Elixir Norway"/>
        </authorList>
    </citation>
    <scope>NUCLEOTIDE SEQUENCE</scope>
</reference>